<keyword evidence="1" id="KW-0433">Leucine-rich repeat</keyword>
<sequence>MTKITFFILCLFSNIQIYSQTTNIPDSNFEQALINDGIDSDGTINGVVLTSDIESLTFLNVRNENISDLTGIEDFVALTSLNVGQNNLTTLNLSNNLSLESLFCFTNSLTSLDISNHPNLTLVNCSENQLSSIDISQNLSLTSFFCALNQLTSLDVSANNLLERLWCYENDLTSLDVRNGANGLLAGTTTDPSNTYSNFRAELNPALTCIYVDNASDANNLVNDYQDWQIDNASTFVENEAECNVLSLSSFKSIYFKVYPNPFTNDLKINSSNTIKNKKLFDAYGKLISENFEINFQDLTSGIYFLELKDELGNVSTKKIIKK</sequence>
<organism evidence="5 6">
    <name type="scientific">Olleya sediminilitoris</name>
    <dbReference type="NCBI Taxonomy" id="2795739"/>
    <lineage>
        <taxon>Bacteria</taxon>
        <taxon>Pseudomonadati</taxon>
        <taxon>Bacteroidota</taxon>
        <taxon>Flavobacteriia</taxon>
        <taxon>Flavobacteriales</taxon>
        <taxon>Flavobacteriaceae</taxon>
    </lineage>
</organism>
<dbReference type="EMBL" id="JAEMEF010000018">
    <property type="protein sequence ID" value="MBL7561132.1"/>
    <property type="molecule type" value="Genomic_DNA"/>
</dbReference>
<dbReference type="PANTHER" id="PTHR47566">
    <property type="match status" value="1"/>
</dbReference>
<dbReference type="Gene3D" id="3.80.10.10">
    <property type="entry name" value="Ribonuclease Inhibitor"/>
    <property type="match status" value="1"/>
</dbReference>
<proteinExistence type="predicted"/>
<dbReference type="InterPro" id="IPR032675">
    <property type="entry name" value="LRR_dom_sf"/>
</dbReference>
<accession>A0ABS1WPS4</accession>
<dbReference type="Pfam" id="PF18962">
    <property type="entry name" value="Por_Secre_tail"/>
    <property type="match status" value="1"/>
</dbReference>
<name>A0ABS1WPS4_9FLAO</name>
<keyword evidence="2" id="KW-0732">Signal</keyword>
<comment type="caution">
    <text evidence="5">The sequence shown here is derived from an EMBL/GenBank/DDBJ whole genome shotgun (WGS) entry which is preliminary data.</text>
</comment>
<dbReference type="SUPFAM" id="SSF52058">
    <property type="entry name" value="L domain-like"/>
    <property type="match status" value="1"/>
</dbReference>
<dbReference type="NCBIfam" id="TIGR04183">
    <property type="entry name" value="Por_Secre_tail"/>
    <property type="match status" value="1"/>
</dbReference>
<evidence type="ECO:0000313" key="5">
    <source>
        <dbReference type="EMBL" id="MBL7561132.1"/>
    </source>
</evidence>
<evidence type="ECO:0000256" key="3">
    <source>
        <dbReference type="ARBA" id="ARBA00022737"/>
    </source>
</evidence>
<protein>
    <submittedName>
        <fullName evidence="5">T9SS type A sorting domain-containing protein</fullName>
    </submittedName>
</protein>
<reference evidence="5 6" key="1">
    <citation type="submission" date="2020-12" db="EMBL/GenBank/DDBJ databases">
        <title>Olleya sediminilitoris sp. nov., isolated from a tidal flat.</title>
        <authorList>
            <person name="Park S."/>
            <person name="Yoon J.-H."/>
        </authorList>
    </citation>
    <scope>NUCLEOTIDE SEQUENCE [LARGE SCALE GENOMIC DNA]</scope>
    <source>
        <strain evidence="5 6">YSTF-M6</strain>
    </source>
</reference>
<dbReference type="InterPro" id="IPR026444">
    <property type="entry name" value="Secre_tail"/>
</dbReference>
<gene>
    <name evidence="5" type="ORF">JAO71_15115</name>
</gene>
<keyword evidence="6" id="KW-1185">Reference proteome</keyword>
<dbReference type="PANTHER" id="PTHR47566:SF1">
    <property type="entry name" value="PROTEIN NUD1"/>
    <property type="match status" value="1"/>
</dbReference>
<evidence type="ECO:0000313" key="6">
    <source>
        <dbReference type="Proteomes" id="UP000605013"/>
    </source>
</evidence>
<feature type="domain" description="Secretion system C-terminal sorting" evidence="4">
    <location>
        <begin position="258"/>
        <end position="321"/>
    </location>
</feature>
<evidence type="ECO:0000256" key="1">
    <source>
        <dbReference type="ARBA" id="ARBA00022614"/>
    </source>
</evidence>
<dbReference type="InterPro" id="IPR052574">
    <property type="entry name" value="CDIRP"/>
</dbReference>
<dbReference type="RefSeq" id="WP_203001624.1">
    <property type="nucleotide sequence ID" value="NZ_JAEMEF010000018.1"/>
</dbReference>
<evidence type="ECO:0000259" key="4">
    <source>
        <dbReference type="Pfam" id="PF18962"/>
    </source>
</evidence>
<evidence type="ECO:0000256" key="2">
    <source>
        <dbReference type="ARBA" id="ARBA00022729"/>
    </source>
</evidence>
<dbReference type="Proteomes" id="UP000605013">
    <property type="component" value="Unassembled WGS sequence"/>
</dbReference>
<keyword evidence="3" id="KW-0677">Repeat</keyword>